<keyword evidence="8" id="KW-1185">Reference proteome</keyword>
<dbReference type="RefSeq" id="WP_348028437.1">
    <property type="nucleotide sequence ID" value="NZ_CP129113.1"/>
</dbReference>
<dbReference type="CDD" id="cd02869">
    <property type="entry name" value="PseudoU_synth_RluA_like"/>
    <property type="match status" value="1"/>
</dbReference>
<evidence type="ECO:0000256" key="3">
    <source>
        <dbReference type="ARBA" id="ARBA00023235"/>
    </source>
</evidence>
<dbReference type="PROSITE" id="PS50889">
    <property type="entry name" value="S4"/>
    <property type="match status" value="1"/>
</dbReference>
<dbReference type="SUPFAM" id="SSF55174">
    <property type="entry name" value="Alpha-L RNA-binding motif"/>
    <property type="match status" value="1"/>
</dbReference>
<proteinExistence type="inferred from homology"/>
<dbReference type="InterPro" id="IPR006225">
    <property type="entry name" value="PsdUridine_synth_RluC/D"/>
</dbReference>
<dbReference type="SUPFAM" id="SSF55120">
    <property type="entry name" value="Pseudouridine synthase"/>
    <property type="match status" value="1"/>
</dbReference>
<accession>A0ABY9KWB1</accession>
<comment type="function">
    <text evidence="5">Responsible for synthesis of pseudouridine from uracil.</text>
</comment>
<evidence type="ECO:0000256" key="4">
    <source>
        <dbReference type="PROSITE-ProRule" id="PRU00182"/>
    </source>
</evidence>
<evidence type="ECO:0000313" key="7">
    <source>
        <dbReference type="EMBL" id="WLV24920.1"/>
    </source>
</evidence>
<dbReference type="Gene3D" id="3.10.290.10">
    <property type="entry name" value="RNA-binding S4 domain"/>
    <property type="match status" value="1"/>
</dbReference>
<dbReference type="GO" id="GO:0016853">
    <property type="term" value="F:isomerase activity"/>
    <property type="evidence" value="ECO:0007669"/>
    <property type="project" value="UniProtKB-KW"/>
</dbReference>
<sequence>MANEWRINEQDELLKFLYKALSGKSRNSVKSILSRGQVVLNGKVTTQFNEKLQPGDKVQIKNRVVPEDVKLRGVEIVYEDEDLMVVEKAAGLLTIATDTEKQATAYRELTYYLRRTQPKRQLFIVHRLDRDTSGLLIFAKNKETQQALQNAWKENVKERTYLALVEGHVAKDGTISSWLTEGKGPAHKMHSSQKDNGGKKAITHYKVAKASRDMSLLEVNLETGRKNQIRVHMQDIGHPVVGDKKYGARLNPLRRLGLHAYAISFVHPKTGKTLRFESDVPKDFLKMFFG</sequence>
<feature type="domain" description="RNA-binding S4" evidence="6">
    <location>
        <begin position="11"/>
        <end position="70"/>
    </location>
</feature>
<reference evidence="7" key="1">
    <citation type="submission" date="2023-06" db="EMBL/GenBank/DDBJ databases">
        <title>A Treasure from Seagulls: Isolation and Description of Aciduricobacillus qingdaonensis gen. nov., sp. nov., a Rare Obligately Uric Acid-utilizing Member in the Family Bacillaceae.</title>
        <authorList>
            <person name="Liu W."/>
            <person name="Wang B."/>
        </authorList>
    </citation>
    <scope>NUCLEOTIDE SEQUENCE</scope>
    <source>
        <strain evidence="7">44XB</strain>
    </source>
</reference>
<dbReference type="Proteomes" id="UP001180087">
    <property type="component" value="Chromosome"/>
</dbReference>
<dbReference type="CDD" id="cd00165">
    <property type="entry name" value="S4"/>
    <property type="match status" value="1"/>
</dbReference>
<organism evidence="7 8">
    <name type="scientific">Aciduricibacillus chroicocephali</name>
    <dbReference type="NCBI Taxonomy" id="3054939"/>
    <lineage>
        <taxon>Bacteria</taxon>
        <taxon>Bacillati</taxon>
        <taxon>Bacillota</taxon>
        <taxon>Bacilli</taxon>
        <taxon>Bacillales</taxon>
        <taxon>Bacillaceae</taxon>
        <taxon>Aciduricibacillus</taxon>
    </lineage>
</organism>
<dbReference type="NCBIfam" id="TIGR00005">
    <property type="entry name" value="rluA_subfam"/>
    <property type="match status" value="1"/>
</dbReference>
<dbReference type="InterPro" id="IPR036986">
    <property type="entry name" value="S4_RNA-bd_sf"/>
</dbReference>
<dbReference type="Pfam" id="PF00849">
    <property type="entry name" value="PseudoU_synth_2"/>
    <property type="match status" value="1"/>
</dbReference>
<name>A0ABY9KWB1_9BACI</name>
<dbReference type="InterPro" id="IPR006224">
    <property type="entry name" value="PsdUridine_synth_RluA-like_CS"/>
</dbReference>
<dbReference type="SMART" id="SM00363">
    <property type="entry name" value="S4"/>
    <property type="match status" value="1"/>
</dbReference>
<evidence type="ECO:0000256" key="2">
    <source>
        <dbReference type="ARBA" id="ARBA00010876"/>
    </source>
</evidence>
<comment type="similarity">
    <text evidence="2 5">Belongs to the pseudouridine synthase RluA family.</text>
</comment>
<dbReference type="Pfam" id="PF01479">
    <property type="entry name" value="S4"/>
    <property type="match status" value="1"/>
</dbReference>
<dbReference type="Gene3D" id="3.30.2350.10">
    <property type="entry name" value="Pseudouridine synthase"/>
    <property type="match status" value="1"/>
</dbReference>
<evidence type="ECO:0000256" key="1">
    <source>
        <dbReference type="ARBA" id="ARBA00000073"/>
    </source>
</evidence>
<keyword evidence="3 5" id="KW-0413">Isomerase</keyword>
<dbReference type="InterPro" id="IPR020103">
    <property type="entry name" value="PsdUridine_synth_cat_dom_sf"/>
</dbReference>
<dbReference type="InterPro" id="IPR050188">
    <property type="entry name" value="RluA_PseudoU_synthase"/>
</dbReference>
<evidence type="ECO:0000256" key="5">
    <source>
        <dbReference type="RuleBase" id="RU362028"/>
    </source>
</evidence>
<keyword evidence="4" id="KW-0694">RNA-binding</keyword>
<dbReference type="PANTHER" id="PTHR21600:SF44">
    <property type="entry name" value="RIBOSOMAL LARGE SUBUNIT PSEUDOURIDINE SYNTHASE D"/>
    <property type="match status" value="1"/>
</dbReference>
<evidence type="ECO:0000313" key="8">
    <source>
        <dbReference type="Proteomes" id="UP001180087"/>
    </source>
</evidence>
<protein>
    <recommendedName>
        <fullName evidence="5">Pseudouridine synthase</fullName>
        <ecNumber evidence="5">5.4.99.-</ecNumber>
    </recommendedName>
</protein>
<dbReference type="PROSITE" id="PS01129">
    <property type="entry name" value="PSI_RLU"/>
    <property type="match status" value="1"/>
</dbReference>
<dbReference type="EC" id="5.4.99.-" evidence="5"/>
<comment type="catalytic activity">
    <reaction evidence="1 5">
        <text>a uridine in RNA = a pseudouridine in RNA</text>
        <dbReference type="Rhea" id="RHEA:48348"/>
        <dbReference type="Rhea" id="RHEA-COMP:12068"/>
        <dbReference type="Rhea" id="RHEA-COMP:12069"/>
        <dbReference type="ChEBI" id="CHEBI:65314"/>
        <dbReference type="ChEBI" id="CHEBI:65315"/>
    </reaction>
</comment>
<dbReference type="EMBL" id="CP129113">
    <property type="protein sequence ID" value="WLV24920.1"/>
    <property type="molecule type" value="Genomic_DNA"/>
</dbReference>
<dbReference type="InterPro" id="IPR006145">
    <property type="entry name" value="PsdUridine_synth_RsuA/RluA"/>
</dbReference>
<gene>
    <name evidence="7" type="ORF">QR721_01385</name>
</gene>
<dbReference type="PANTHER" id="PTHR21600">
    <property type="entry name" value="MITOCHONDRIAL RNA PSEUDOURIDINE SYNTHASE"/>
    <property type="match status" value="1"/>
</dbReference>
<evidence type="ECO:0000259" key="6">
    <source>
        <dbReference type="SMART" id="SM00363"/>
    </source>
</evidence>
<dbReference type="InterPro" id="IPR002942">
    <property type="entry name" value="S4_RNA-bd"/>
</dbReference>